<evidence type="ECO:0000313" key="1">
    <source>
        <dbReference type="EMBL" id="CAB5064002.1"/>
    </source>
</evidence>
<dbReference type="InterPro" id="IPR023093">
    <property type="entry name" value="ScpA-like_C"/>
</dbReference>
<dbReference type="Gene3D" id="1.10.10.580">
    <property type="entry name" value="Structural maintenance of chromosome 1. Chain E"/>
    <property type="match status" value="1"/>
</dbReference>
<gene>
    <name evidence="1" type="ORF">UFOPK4345_00608</name>
</gene>
<dbReference type="EMBL" id="CAFBQV010000076">
    <property type="protein sequence ID" value="CAB5064002.1"/>
    <property type="molecule type" value="Genomic_DNA"/>
</dbReference>
<sequence>MMKYAVSTPTFDGPFDLLLHLILREEVDIHEISLSNIVTAYLEEVSRMPTVDLDLATEFLLIAATLIELKTRRLLPGNDDGDLDEELALWEERDLLLARLLDCKTFKDVASVFSDLVSRADLSFPRMAGPEERFASLMPDLLEGVSPLRLQRAYLRAAAQKPPKVIGLEHVAPIRASVAEALVTVSDRLRIDGKTTFRRLVDGVTDRIEIVVRFLAILELFKQGRVDLGQVERFGEIEVIWLGIEQDGVVTDNYEG</sequence>
<reference evidence="1" key="1">
    <citation type="submission" date="2020-05" db="EMBL/GenBank/DDBJ databases">
        <authorList>
            <person name="Chiriac C."/>
            <person name="Salcher M."/>
            <person name="Ghai R."/>
            <person name="Kavagutti S V."/>
        </authorList>
    </citation>
    <scope>NUCLEOTIDE SEQUENCE</scope>
</reference>
<dbReference type="PANTHER" id="PTHR33969:SF2">
    <property type="entry name" value="SEGREGATION AND CONDENSATION PROTEIN A"/>
    <property type="match status" value="1"/>
</dbReference>
<accession>A0A6J7UFE6</accession>
<dbReference type="InterPro" id="IPR003768">
    <property type="entry name" value="ScpA"/>
</dbReference>
<name>A0A6J7UFE6_9ZZZZ</name>
<dbReference type="PANTHER" id="PTHR33969">
    <property type="entry name" value="SEGREGATION AND CONDENSATION PROTEIN A"/>
    <property type="match status" value="1"/>
</dbReference>
<dbReference type="AlphaFoldDB" id="A0A6J7UFE6"/>
<dbReference type="Gene3D" id="6.10.250.2410">
    <property type="match status" value="1"/>
</dbReference>
<organism evidence="1">
    <name type="scientific">freshwater metagenome</name>
    <dbReference type="NCBI Taxonomy" id="449393"/>
    <lineage>
        <taxon>unclassified sequences</taxon>
        <taxon>metagenomes</taxon>
        <taxon>ecological metagenomes</taxon>
    </lineage>
</organism>
<proteinExistence type="predicted"/>
<protein>
    <submittedName>
        <fullName evidence="1">Unannotated protein</fullName>
    </submittedName>
</protein>
<dbReference type="Pfam" id="PF02616">
    <property type="entry name" value="SMC_ScpA"/>
    <property type="match status" value="1"/>
</dbReference>